<dbReference type="Proteomes" id="UP001179830">
    <property type="component" value="Chromosome"/>
</dbReference>
<reference evidence="1" key="1">
    <citation type="submission" date="2023-04" db="EMBL/GenBank/DDBJ databases">
        <title>Complete genome sequence of Halomonas alkaliantarctica MSP3 isolated from marine sediment, Jeju Island.</title>
        <authorList>
            <person name="Park S.-J."/>
        </authorList>
    </citation>
    <scope>NUCLEOTIDE SEQUENCE</scope>
    <source>
        <strain evidence="1">MSP3</strain>
    </source>
</reference>
<name>A0ABY8LSL3_9GAMM</name>
<accession>A0ABY8LSL3</accession>
<evidence type="ECO:0008006" key="3">
    <source>
        <dbReference type="Google" id="ProtNLM"/>
    </source>
</evidence>
<evidence type="ECO:0000313" key="2">
    <source>
        <dbReference type="Proteomes" id="UP001179830"/>
    </source>
</evidence>
<dbReference type="RefSeq" id="WP_280106968.1">
    <property type="nucleotide sequence ID" value="NZ_CP122961.1"/>
</dbReference>
<gene>
    <name evidence="1" type="ORF">QEN58_03735</name>
</gene>
<protein>
    <recommendedName>
        <fullName evidence="3">Tn3 transposase DDE domain-containing protein</fullName>
    </recommendedName>
</protein>
<keyword evidence="2" id="KW-1185">Reference proteome</keyword>
<dbReference type="EMBL" id="CP122961">
    <property type="protein sequence ID" value="WGI27404.1"/>
    <property type="molecule type" value="Genomic_DNA"/>
</dbReference>
<proteinExistence type="predicted"/>
<organism evidence="1 2">
    <name type="scientific">Halomonas alkaliantarctica</name>
    <dbReference type="NCBI Taxonomy" id="232346"/>
    <lineage>
        <taxon>Bacteria</taxon>
        <taxon>Pseudomonadati</taxon>
        <taxon>Pseudomonadota</taxon>
        <taxon>Gammaproteobacteria</taxon>
        <taxon>Oceanospirillales</taxon>
        <taxon>Halomonadaceae</taxon>
        <taxon>Halomonas</taxon>
    </lineage>
</organism>
<sequence length="54" mass="6196">MGMENIREHGKGDQKSFERFHKGRTFDNFSALHYLDVLTTVDMYLCTIDVGSLA</sequence>
<evidence type="ECO:0000313" key="1">
    <source>
        <dbReference type="EMBL" id="WGI27404.1"/>
    </source>
</evidence>